<dbReference type="Proteomes" id="UP001196413">
    <property type="component" value="Unassembled WGS sequence"/>
</dbReference>
<dbReference type="EMBL" id="JAHQIW010004221">
    <property type="protein sequence ID" value="KAJ1361523.1"/>
    <property type="molecule type" value="Genomic_DNA"/>
</dbReference>
<accession>A0AAD5MRS7</accession>
<protein>
    <submittedName>
        <fullName evidence="1">Uncharacterized protein</fullName>
    </submittedName>
</protein>
<comment type="caution">
    <text evidence="1">The sequence shown here is derived from an EMBL/GenBank/DDBJ whole genome shotgun (WGS) entry which is preliminary data.</text>
</comment>
<name>A0AAD5MRS7_PARTN</name>
<proteinExistence type="predicted"/>
<keyword evidence="2" id="KW-1185">Reference proteome</keyword>
<organism evidence="1 2">
    <name type="scientific">Parelaphostrongylus tenuis</name>
    <name type="common">Meningeal worm</name>
    <dbReference type="NCBI Taxonomy" id="148309"/>
    <lineage>
        <taxon>Eukaryota</taxon>
        <taxon>Metazoa</taxon>
        <taxon>Ecdysozoa</taxon>
        <taxon>Nematoda</taxon>
        <taxon>Chromadorea</taxon>
        <taxon>Rhabditida</taxon>
        <taxon>Rhabditina</taxon>
        <taxon>Rhabditomorpha</taxon>
        <taxon>Strongyloidea</taxon>
        <taxon>Metastrongylidae</taxon>
        <taxon>Parelaphostrongylus</taxon>
    </lineage>
</organism>
<dbReference type="AlphaFoldDB" id="A0AAD5MRS7"/>
<evidence type="ECO:0000313" key="2">
    <source>
        <dbReference type="Proteomes" id="UP001196413"/>
    </source>
</evidence>
<reference evidence="1" key="1">
    <citation type="submission" date="2021-06" db="EMBL/GenBank/DDBJ databases">
        <title>Parelaphostrongylus tenuis whole genome reference sequence.</title>
        <authorList>
            <person name="Garwood T.J."/>
            <person name="Larsen P.A."/>
            <person name="Fountain-Jones N.M."/>
            <person name="Garbe J.R."/>
            <person name="Macchietto M.G."/>
            <person name="Kania S.A."/>
            <person name="Gerhold R.W."/>
            <person name="Richards J.E."/>
            <person name="Wolf T.M."/>
        </authorList>
    </citation>
    <scope>NUCLEOTIDE SEQUENCE</scope>
    <source>
        <strain evidence="1">MNPRO001-30</strain>
        <tissue evidence="1">Meninges</tissue>
    </source>
</reference>
<evidence type="ECO:0000313" key="1">
    <source>
        <dbReference type="EMBL" id="KAJ1361523.1"/>
    </source>
</evidence>
<gene>
    <name evidence="1" type="ORF">KIN20_020796</name>
</gene>
<sequence length="82" mass="9309">MERHLAVQTIINASVVHHADRLRNSTTWHAKTTNGPEGLIHSRTDNIGSALYFTNERKVLTYVITEIPFFTPGHQRLDGLDK</sequence>